<feature type="domain" description="RRM" evidence="4">
    <location>
        <begin position="73"/>
        <end position="161"/>
    </location>
</feature>
<dbReference type="EMBL" id="MCGR01000090">
    <property type="protein sequence ID" value="ORY55558.1"/>
    <property type="molecule type" value="Genomic_DNA"/>
</dbReference>
<name>A0A1Y2D8G8_9BASI</name>
<feature type="compositionally biased region" description="Basic and acidic residues" evidence="3">
    <location>
        <begin position="230"/>
        <end position="244"/>
    </location>
</feature>
<feature type="compositionally biased region" description="Low complexity" evidence="3">
    <location>
        <begin position="203"/>
        <end position="219"/>
    </location>
</feature>
<sequence>MSSLLSRTLGQVHAQDEGNSTNRRTSGGGNARASPYSRPEGSWKHDMYSNKPNASAASDRSYTTPKQDQGKSAKLQITNVHYEVSERELELLFAQIGPIASGPKIKSLSFRLTNNQFDRSGRSLGVAWVTFTSEDHAAQAKEAFDGALAKGQEIKVEFDYHLNRGSERGQLAPGSLIARLEEPASNRRRSAGAGGPPRDAPRGPRVSTERGVGAPVRGAARGGGRGGARGGREPRAKREPKTQDDLDAELEAFMSAPAPKDAGVVAGTSAESNAAPDVEMA</sequence>
<keyword evidence="6" id="KW-1185">Reference proteome</keyword>
<reference evidence="5 6" key="1">
    <citation type="submission" date="2016-07" db="EMBL/GenBank/DDBJ databases">
        <title>Pervasive Adenine N6-methylation of Active Genes in Fungi.</title>
        <authorList>
            <consortium name="DOE Joint Genome Institute"/>
            <person name="Mondo S.J."/>
            <person name="Dannebaum R.O."/>
            <person name="Kuo R.C."/>
            <person name="Labutti K."/>
            <person name="Haridas S."/>
            <person name="Kuo A."/>
            <person name="Salamov A."/>
            <person name="Ahrendt S.R."/>
            <person name="Lipzen A."/>
            <person name="Sullivan W."/>
            <person name="Andreopoulos W.B."/>
            <person name="Clum A."/>
            <person name="Lindquist E."/>
            <person name="Daum C."/>
            <person name="Ramamoorthy G.K."/>
            <person name="Gryganskyi A."/>
            <person name="Culley D."/>
            <person name="Magnuson J.K."/>
            <person name="James T.Y."/>
            <person name="O'Malley M.A."/>
            <person name="Stajich J.E."/>
            <person name="Spatafora J.W."/>
            <person name="Visel A."/>
            <person name="Grigoriev I.V."/>
        </authorList>
    </citation>
    <scope>NUCLEOTIDE SEQUENCE [LARGE SCALE GENOMIC DNA]</scope>
    <source>
        <strain evidence="5 6">62-1032</strain>
    </source>
</reference>
<dbReference type="AlphaFoldDB" id="A0A1Y2D8G8"/>
<dbReference type="FunCoup" id="A0A1Y2D8G8">
    <property type="interactions" value="552"/>
</dbReference>
<evidence type="ECO:0000259" key="4">
    <source>
        <dbReference type="PROSITE" id="PS50102"/>
    </source>
</evidence>
<dbReference type="SMART" id="SM01218">
    <property type="entry name" value="FoP_duplication"/>
    <property type="match status" value="1"/>
</dbReference>
<accession>A0A1Y2D8G8</accession>
<dbReference type="InterPro" id="IPR025715">
    <property type="entry name" value="FoP_C"/>
</dbReference>
<keyword evidence="1 2" id="KW-0694">RNA-binding</keyword>
<evidence type="ECO:0000256" key="3">
    <source>
        <dbReference type="SAM" id="MobiDB-lite"/>
    </source>
</evidence>
<dbReference type="CDD" id="cd12418">
    <property type="entry name" value="RRM_Aly_REF_like"/>
    <property type="match status" value="1"/>
</dbReference>
<dbReference type="InterPro" id="IPR051229">
    <property type="entry name" value="ALYREF_mRNA_export"/>
</dbReference>
<evidence type="ECO:0000256" key="2">
    <source>
        <dbReference type="PROSITE-ProRule" id="PRU00176"/>
    </source>
</evidence>
<evidence type="ECO:0000256" key="1">
    <source>
        <dbReference type="ARBA" id="ARBA00022884"/>
    </source>
</evidence>
<dbReference type="PROSITE" id="PS50102">
    <property type="entry name" value="RRM"/>
    <property type="match status" value="1"/>
</dbReference>
<feature type="compositionally biased region" description="Gly residues" evidence="3">
    <location>
        <begin position="220"/>
        <end position="229"/>
    </location>
</feature>
<dbReference type="Gene3D" id="3.30.70.330">
    <property type="match status" value="1"/>
</dbReference>
<feature type="region of interest" description="Disordered" evidence="3">
    <location>
        <begin position="1"/>
        <end position="72"/>
    </location>
</feature>
<dbReference type="STRING" id="106004.A0A1Y2D8G8"/>
<proteinExistence type="predicted"/>
<dbReference type="GO" id="GO:0005634">
    <property type="term" value="C:nucleus"/>
    <property type="evidence" value="ECO:0007669"/>
    <property type="project" value="TreeGrafter"/>
</dbReference>
<dbReference type="Pfam" id="PF00076">
    <property type="entry name" value="RRM_1"/>
    <property type="match status" value="1"/>
</dbReference>
<dbReference type="PANTHER" id="PTHR19965:SF82">
    <property type="entry name" value="THO COMPLEX SUBUNIT 4"/>
    <property type="match status" value="1"/>
</dbReference>
<dbReference type="PANTHER" id="PTHR19965">
    <property type="entry name" value="RNA AND EXPORT FACTOR BINDING PROTEIN"/>
    <property type="match status" value="1"/>
</dbReference>
<dbReference type="SMART" id="SM00360">
    <property type="entry name" value="RRM"/>
    <property type="match status" value="1"/>
</dbReference>
<dbReference type="GO" id="GO:0003729">
    <property type="term" value="F:mRNA binding"/>
    <property type="evidence" value="ECO:0007669"/>
    <property type="project" value="TreeGrafter"/>
</dbReference>
<organism evidence="5 6">
    <name type="scientific">Leucosporidium creatinivorum</name>
    <dbReference type="NCBI Taxonomy" id="106004"/>
    <lineage>
        <taxon>Eukaryota</taxon>
        <taxon>Fungi</taxon>
        <taxon>Dikarya</taxon>
        <taxon>Basidiomycota</taxon>
        <taxon>Pucciniomycotina</taxon>
        <taxon>Microbotryomycetes</taxon>
        <taxon>Leucosporidiales</taxon>
        <taxon>Leucosporidium</taxon>
    </lineage>
</organism>
<dbReference type="OrthoDB" id="5382468at2759"/>
<evidence type="ECO:0000313" key="6">
    <source>
        <dbReference type="Proteomes" id="UP000193467"/>
    </source>
</evidence>
<comment type="caution">
    <text evidence="5">The sequence shown here is derived from an EMBL/GenBank/DDBJ whole genome shotgun (WGS) entry which is preliminary data.</text>
</comment>
<dbReference type="InterPro" id="IPR035979">
    <property type="entry name" value="RBD_domain_sf"/>
</dbReference>
<dbReference type="Pfam" id="PF13865">
    <property type="entry name" value="FoP_duplication"/>
    <property type="match status" value="1"/>
</dbReference>
<dbReference type="InterPro" id="IPR000504">
    <property type="entry name" value="RRM_dom"/>
</dbReference>
<dbReference type="InParanoid" id="A0A1Y2D8G8"/>
<evidence type="ECO:0000313" key="5">
    <source>
        <dbReference type="EMBL" id="ORY55558.1"/>
    </source>
</evidence>
<dbReference type="InterPro" id="IPR012677">
    <property type="entry name" value="Nucleotide-bd_a/b_plait_sf"/>
</dbReference>
<dbReference type="SUPFAM" id="SSF54928">
    <property type="entry name" value="RNA-binding domain, RBD"/>
    <property type="match status" value="1"/>
</dbReference>
<feature type="compositionally biased region" description="Polar residues" evidence="3">
    <location>
        <begin position="50"/>
        <end position="67"/>
    </location>
</feature>
<feature type="region of interest" description="Disordered" evidence="3">
    <location>
        <begin position="181"/>
        <end position="281"/>
    </location>
</feature>
<gene>
    <name evidence="5" type="ORF">BCR35DRAFT_221547</name>
</gene>
<dbReference type="Proteomes" id="UP000193467">
    <property type="component" value="Unassembled WGS sequence"/>
</dbReference>
<protein>
    <recommendedName>
        <fullName evidence="4">RRM domain-containing protein</fullName>
    </recommendedName>
</protein>